<dbReference type="GO" id="GO:0004089">
    <property type="term" value="F:carbonate dehydratase activity"/>
    <property type="evidence" value="ECO:0007669"/>
    <property type="project" value="InterPro"/>
</dbReference>
<evidence type="ECO:0000256" key="1">
    <source>
        <dbReference type="ARBA" id="ARBA00010718"/>
    </source>
</evidence>
<dbReference type="Pfam" id="PF00194">
    <property type="entry name" value="Carb_anhydrase"/>
    <property type="match status" value="1"/>
</dbReference>
<name>A0AAN8G3I7_TRICO</name>
<dbReference type="PROSITE" id="PS51144">
    <property type="entry name" value="ALPHA_CA_2"/>
    <property type="match status" value="1"/>
</dbReference>
<protein>
    <submittedName>
        <fullName evidence="3">Carbonate dehydratase eukaryotic-type</fullName>
    </submittedName>
</protein>
<dbReference type="Proteomes" id="UP001331761">
    <property type="component" value="Unassembled WGS sequence"/>
</dbReference>
<dbReference type="SUPFAM" id="SSF51069">
    <property type="entry name" value="Carbonic anhydrase"/>
    <property type="match status" value="1"/>
</dbReference>
<keyword evidence="4" id="KW-1185">Reference proteome</keyword>
<dbReference type="SMART" id="SM01057">
    <property type="entry name" value="Carb_anhydrase"/>
    <property type="match status" value="1"/>
</dbReference>
<evidence type="ECO:0000313" key="4">
    <source>
        <dbReference type="Proteomes" id="UP001331761"/>
    </source>
</evidence>
<comment type="similarity">
    <text evidence="1">Belongs to the alpha-carbonic anhydrase family.</text>
</comment>
<dbReference type="InterPro" id="IPR023561">
    <property type="entry name" value="Carbonic_anhydrase_a-class"/>
</dbReference>
<feature type="domain" description="Alpha-carbonic anhydrase" evidence="2">
    <location>
        <begin position="1"/>
        <end position="257"/>
    </location>
</feature>
<dbReference type="Gene3D" id="3.10.200.10">
    <property type="entry name" value="Alpha carbonic anhydrase"/>
    <property type="match status" value="1"/>
</dbReference>
<organism evidence="3 4">
    <name type="scientific">Trichostrongylus colubriformis</name>
    <name type="common">Black scour worm</name>
    <dbReference type="NCBI Taxonomy" id="6319"/>
    <lineage>
        <taxon>Eukaryota</taxon>
        <taxon>Metazoa</taxon>
        <taxon>Ecdysozoa</taxon>
        <taxon>Nematoda</taxon>
        <taxon>Chromadorea</taxon>
        <taxon>Rhabditida</taxon>
        <taxon>Rhabditina</taxon>
        <taxon>Rhabditomorpha</taxon>
        <taxon>Strongyloidea</taxon>
        <taxon>Trichostrongylidae</taxon>
        <taxon>Trichostrongylus</taxon>
    </lineage>
</organism>
<evidence type="ECO:0000259" key="2">
    <source>
        <dbReference type="PROSITE" id="PS51144"/>
    </source>
</evidence>
<dbReference type="InterPro" id="IPR036398">
    <property type="entry name" value="CA_dom_sf"/>
</dbReference>
<dbReference type="CDD" id="cd00326">
    <property type="entry name" value="alpha_CA"/>
    <property type="match status" value="1"/>
</dbReference>
<accession>A0AAN8G3I7</accession>
<evidence type="ECO:0000313" key="3">
    <source>
        <dbReference type="EMBL" id="KAK5980068.1"/>
    </source>
</evidence>
<dbReference type="InterPro" id="IPR001148">
    <property type="entry name" value="CA_dom"/>
</dbReference>
<dbReference type="PANTHER" id="PTHR18952:SF124">
    <property type="entry name" value="CARBONIC ANHYDRASE 7"/>
    <property type="match status" value="1"/>
</dbReference>
<comment type="caution">
    <text evidence="3">The sequence shown here is derived from an EMBL/GenBank/DDBJ whole genome shotgun (WGS) entry which is preliminary data.</text>
</comment>
<proteinExistence type="inferred from homology"/>
<dbReference type="PANTHER" id="PTHR18952">
    <property type="entry name" value="CARBONIC ANHYDRASE"/>
    <property type="match status" value="1"/>
</dbReference>
<dbReference type="EMBL" id="WIXE01007861">
    <property type="protein sequence ID" value="KAK5980068.1"/>
    <property type="molecule type" value="Genomic_DNA"/>
</dbReference>
<reference evidence="3 4" key="1">
    <citation type="submission" date="2019-10" db="EMBL/GenBank/DDBJ databases">
        <title>Assembly and Annotation for the nematode Trichostrongylus colubriformis.</title>
        <authorList>
            <person name="Martin J."/>
        </authorList>
    </citation>
    <scope>NUCLEOTIDE SEQUENCE [LARGE SCALE GENOMIC DNA]</scope>
    <source>
        <strain evidence="3">G859</strain>
        <tissue evidence="3">Whole worm</tissue>
    </source>
</reference>
<gene>
    <name evidence="3" type="ORF">GCK32_000169</name>
</gene>
<sequence length="257" mass="29337">MYRALFVTPLGERQSPINIPTEDVICDPKMCQPSSMKLTYHEGDCTDVIAEPDTWKIRTSDQCKTVLSASHLPAEFRLKQVHGHWGLTPDCGTEHAIDYQHYASEVHFVFWNTTYEFDETGKYPDGLAVVAVFLTVGKYNKDYGHISSVVREAVRSQAPVAMSTNFNLTKLLPLGSDYIHYQGSLTTPPFTECVLWTLMLKPIEISQKQVLRNEQHRLRWIGKRIGHVPRKPSGVTGLMFERCRVRILEDILLYVPL</sequence>
<dbReference type="AlphaFoldDB" id="A0AAN8G3I7"/>
<dbReference type="GO" id="GO:0005737">
    <property type="term" value="C:cytoplasm"/>
    <property type="evidence" value="ECO:0007669"/>
    <property type="project" value="TreeGrafter"/>
</dbReference>
<dbReference type="GO" id="GO:0008270">
    <property type="term" value="F:zinc ion binding"/>
    <property type="evidence" value="ECO:0007669"/>
    <property type="project" value="InterPro"/>
</dbReference>